<name>A0A024TP66_9STRA</name>
<dbReference type="PRINTS" id="PR00363">
    <property type="entry name" value="CYTOCHROMEB5"/>
</dbReference>
<dbReference type="Gene3D" id="3.10.120.10">
    <property type="entry name" value="Cytochrome b5-like heme/steroid binding domain"/>
    <property type="match status" value="1"/>
</dbReference>
<dbReference type="RefSeq" id="XP_008876340.1">
    <property type="nucleotide sequence ID" value="XM_008878118.1"/>
</dbReference>
<dbReference type="InterPro" id="IPR001199">
    <property type="entry name" value="Cyt_B5-like_heme/steroid-bd"/>
</dbReference>
<dbReference type="InterPro" id="IPR018506">
    <property type="entry name" value="Cyt_B5_heme-BS"/>
</dbReference>
<dbReference type="PANTHER" id="PTHR19359">
    <property type="entry name" value="CYTOCHROME B5"/>
    <property type="match status" value="1"/>
</dbReference>
<reference evidence="10" key="1">
    <citation type="submission" date="2013-12" db="EMBL/GenBank/DDBJ databases">
        <title>The Genome Sequence of Aphanomyces invadans NJM9701.</title>
        <authorList>
            <consortium name="The Broad Institute Genomics Platform"/>
            <person name="Russ C."/>
            <person name="Tyler B."/>
            <person name="van West P."/>
            <person name="Dieguez-Uribeondo J."/>
            <person name="Young S.K."/>
            <person name="Zeng Q."/>
            <person name="Gargeya S."/>
            <person name="Fitzgerald M."/>
            <person name="Abouelleil A."/>
            <person name="Alvarado L."/>
            <person name="Chapman S.B."/>
            <person name="Gainer-Dewar J."/>
            <person name="Goldberg J."/>
            <person name="Griggs A."/>
            <person name="Gujja S."/>
            <person name="Hansen M."/>
            <person name="Howarth C."/>
            <person name="Imamovic A."/>
            <person name="Ireland A."/>
            <person name="Larimer J."/>
            <person name="McCowan C."/>
            <person name="Murphy C."/>
            <person name="Pearson M."/>
            <person name="Poon T.W."/>
            <person name="Priest M."/>
            <person name="Roberts A."/>
            <person name="Saif S."/>
            <person name="Shea T."/>
            <person name="Sykes S."/>
            <person name="Wortman J."/>
            <person name="Nusbaum C."/>
            <person name="Birren B."/>
        </authorList>
    </citation>
    <scope>NUCLEOTIDE SEQUENCE [LARGE SCALE GENOMIC DNA]</scope>
    <source>
        <strain evidence="10">NJM9701</strain>
    </source>
</reference>
<dbReference type="EMBL" id="KI913982">
    <property type="protein sequence ID" value="ETV95167.1"/>
    <property type="molecule type" value="Genomic_DNA"/>
</dbReference>
<keyword evidence="8" id="KW-1133">Transmembrane helix</keyword>
<dbReference type="GO" id="GO:0020037">
    <property type="term" value="F:heme binding"/>
    <property type="evidence" value="ECO:0007669"/>
    <property type="project" value="UniProtKB-UniRule"/>
</dbReference>
<feature type="domain" description="Cytochrome b5 heme-binding" evidence="9">
    <location>
        <begin position="6"/>
        <end position="86"/>
    </location>
</feature>
<dbReference type="VEuPathDB" id="FungiDB:H310_11431"/>
<accession>A0A024TP66</accession>
<organism evidence="10">
    <name type="scientific">Aphanomyces invadans</name>
    <dbReference type="NCBI Taxonomy" id="157072"/>
    <lineage>
        <taxon>Eukaryota</taxon>
        <taxon>Sar</taxon>
        <taxon>Stramenopiles</taxon>
        <taxon>Oomycota</taxon>
        <taxon>Saprolegniomycetes</taxon>
        <taxon>Saprolegniales</taxon>
        <taxon>Verrucalvaceae</taxon>
        <taxon>Aphanomyces</taxon>
    </lineage>
</organism>
<evidence type="ECO:0000256" key="7">
    <source>
        <dbReference type="ARBA" id="ARBA00038168"/>
    </source>
</evidence>
<evidence type="ECO:0000256" key="2">
    <source>
        <dbReference type="ARBA" id="ARBA00022617"/>
    </source>
</evidence>
<dbReference type="GO" id="GO:0046872">
    <property type="term" value="F:metal ion binding"/>
    <property type="evidence" value="ECO:0007669"/>
    <property type="project" value="UniProtKB-UniRule"/>
</dbReference>
<dbReference type="OrthoDB" id="260519at2759"/>
<dbReference type="GeneID" id="20088481"/>
<dbReference type="GO" id="GO:0016020">
    <property type="term" value="C:membrane"/>
    <property type="evidence" value="ECO:0007669"/>
    <property type="project" value="UniProtKB-SubCell"/>
</dbReference>
<evidence type="ECO:0000259" key="9">
    <source>
        <dbReference type="PROSITE" id="PS50255"/>
    </source>
</evidence>
<keyword evidence="5 8" id="KW-0408">Iron</keyword>
<evidence type="ECO:0000256" key="5">
    <source>
        <dbReference type="ARBA" id="ARBA00023004"/>
    </source>
</evidence>
<comment type="subcellular location">
    <subcellularLocation>
        <location evidence="1">Membrane</location>
    </subcellularLocation>
</comment>
<dbReference type="Pfam" id="PF00173">
    <property type="entry name" value="Cyt-b5"/>
    <property type="match status" value="1"/>
</dbReference>
<keyword evidence="3 8" id="KW-0812">Transmembrane</keyword>
<sequence length="239" mass="26677">MAHFDIHEYTLEEVAKHSSAGDAWIVLGVDGKQKIYDITAFLEDHPGGPEVLVDLAGKDAHEEFEGVGHSKSARDMVQQLCVGRLNTQGKKKPKRRRIVLPTIEPEPTGNMRDNRLVALMVAFMAIFFGTVVSMQYAWAFKVSWCAAKEERIPTVYMQTHGIPHPSKDRQTPPCPHIPYHRSALGGSILEKEADGSKMWLRPCCWGWLVGSVMFGCIEQTNESTSSFARPIECSRSHGV</sequence>
<comment type="similarity">
    <text evidence="7 8">Belongs to the cytochrome b5 family.</text>
</comment>
<dbReference type="SMART" id="SM01117">
    <property type="entry name" value="Cyt-b5"/>
    <property type="match status" value="1"/>
</dbReference>
<evidence type="ECO:0000313" key="10">
    <source>
        <dbReference type="EMBL" id="ETV95167.1"/>
    </source>
</evidence>
<evidence type="ECO:0000256" key="4">
    <source>
        <dbReference type="ARBA" id="ARBA00022723"/>
    </source>
</evidence>
<proteinExistence type="inferred from homology"/>
<evidence type="ECO:0000256" key="8">
    <source>
        <dbReference type="RuleBase" id="RU362121"/>
    </source>
</evidence>
<evidence type="ECO:0000256" key="6">
    <source>
        <dbReference type="ARBA" id="ARBA00023136"/>
    </source>
</evidence>
<dbReference type="PANTHER" id="PTHR19359:SF14">
    <property type="entry name" value="CYTOCHROME B5 A"/>
    <property type="match status" value="1"/>
</dbReference>
<dbReference type="SUPFAM" id="SSF55856">
    <property type="entry name" value="Cytochrome b5-like heme/steroid binding domain"/>
    <property type="match status" value="1"/>
</dbReference>
<evidence type="ECO:0000256" key="3">
    <source>
        <dbReference type="ARBA" id="ARBA00022692"/>
    </source>
</evidence>
<keyword evidence="2 8" id="KW-0349">Heme</keyword>
<dbReference type="InterPro" id="IPR050668">
    <property type="entry name" value="Cytochrome_b5"/>
</dbReference>
<dbReference type="PROSITE" id="PS50255">
    <property type="entry name" value="CYTOCHROME_B5_2"/>
    <property type="match status" value="1"/>
</dbReference>
<feature type="transmembrane region" description="Helical" evidence="8">
    <location>
        <begin position="116"/>
        <end position="138"/>
    </location>
</feature>
<protein>
    <recommendedName>
        <fullName evidence="9">Cytochrome b5 heme-binding domain-containing protein</fullName>
    </recommendedName>
</protein>
<dbReference type="STRING" id="157072.A0A024TP66"/>
<evidence type="ECO:0000256" key="1">
    <source>
        <dbReference type="ARBA" id="ARBA00004370"/>
    </source>
</evidence>
<dbReference type="PROSITE" id="PS00191">
    <property type="entry name" value="CYTOCHROME_B5_1"/>
    <property type="match status" value="1"/>
</dbReference>
<gene>
    <name evidence="10" type="ORF">H310_11431</name>
</gene>
<dbReference type="AlphaFoldDB" id="A0A024TP66"/>
<keyword evidence="6 8" id="KW-0472">Membrane</keyword>
<dbReference type="FunFam" id="3.10.120.10:FF:000002">
    <property type="entry name" value="Cytochrome b5 type B"/>
    <property type="match status" value="1"/>
</dbReference>
<dbReference type="InterPro" id="IPR036400">
    <property type="entry name" value="Cyt_B5-like_heme/steroid_sf"/>
</dbReference>
<keyword evidence="4 8" id="KW-0479">Metal-binding</keyword>
<dbReference type="eggNOG" id="KOG0537">
    <property type="taxonomic scope" value="Eukaryota"/>
</dbReference>